<dbReference type="EMBL" id="CAJJDN010000184">
    <property type="protein sequence ID" value="CAD8128202.1"/>
    <property type="molecule type" value="Genomic_DNA"/>
</dbReference>
<comment type="caution">
    <text evidence="1">The sequence shown here is derived from an EMBL/GenBank/DDBJ whole genome shotgun (WGS) entry which is preliminary data.</text>
</comment>
<evidence type="ECO:0000313" key="2">
    <source>
        <dbReference type="Proteomes" id="UP000692954"/>
    </source>
</evidence>
<dbReference type="AlphaFoldDB" id="A0A8S1RLN3"/>
<protein>
    <submittedName>
        <fullName evidence="1">Uncharacterized protein</fullName>
    </submittedName>
</protein>
<keyword evidence="2" id="KW-1185">Reference proteome</keyword>
<name>A0A8S1RLN3_9CILI</name>
<dbReference type="Proteomes" id="UP000692954">
    <property type="component" value="Unassembled WGS sequence"/>
</dbReference>
<sequence length="134" mass="16297">MNNLKIQAIRLQIEKIVHLDPILQSLLNSKSNHKNYSRSLFKNQLNRSYVNKNNRILNNNKDLKGFYNWRYKYKIQTIDVLWNQLIKMHKFVIKRRFRKVNVLVTYILSMQSSKKKNVEILRTSHFQISQQKYT</sequence>
<organism evidence="1 2">
    <name type="scientific">Paramecium sonneborni</name>
    <dbReference type="NCBI Taxonomy" id="65129"/>
    <lineage>
        <taxon>Eukaryota</taxon>
        <taxon>Sar</taxon>
        <taxon>Alveolata</taxon>
        <taxon>Ciliophora</taxon>
        <taxon>Intramacronucleata</taxon>
        <taxon>Oligohymenophorea</taxon>
        <taxon>Peniculida</taxon>
        <taxon>Parameciidae</taxon>
        <taxon>Paramecium</taxon>
    </lineage>
</organism>
<reference evidence="1" key="1">
    <citation type="submission" date="2021-01" db="EMBL/GenBank/DDBJ databases">
        <authorList>
            <consortium name="Genoscope - CEA"/>
            <person name="William W."/>
        </authorList>
    </citation>
    <scope>NUCLEOTIDE SEQUENCE</scope>
</reference>
<evidence type="ECO:0000313" key="1">
    <source>
        <dbReference type="EMBL" id="CAD8128202.1"/>
    </source>
</evidence>
<proteinExistence type="predicted"/>
<gene>
    <name evidence="1" type="ORF">PSON_ATCC_30995.1.T1840033</name>
</gene>
<accession>A0A8S1RLN3</accession>